<name>A0AAU9IFG4_9CILI</name>
<feature type="region of interest" description="Disordered" evidence="1">
    <location>
        <begin position="26"/>
        <end position="152"/>
    </location>
</feature>
<sequence length="152" mass="16986">MLPRYIAGYVSNWATAIGVHERIAAKREESTKRGKLVKEKREEERRRGMLAKAEIKKNRMQTEDTDKLSSLAYVGLNGGSEGKELSGTSGGGESKEAGDPTTKSNSTIVPCKNSGAQKEEQEELKRKPEVGERNYQPRVKRIKEKAQKRLNP</sequence>
<dbReference type="EMBL" id="CAJZBQ010000002">
    <property type="protein sequence ID" value="CAG9310494.1"/>
    <property type="molecule type" value="Genomic_DNA"/>
</dbReference>
<feature type="compositionally biased region" description="Basic and acidic residues" evidence="1">
    <location>
        <begin position="26"/>
        <end position="67"/>
    </location>
</feature>
<organism evidence="2 3">
    <name type="scientific">Blepharisma stoltei</name>
    <dbReference type="NCBI Taxonomy" id="1481888"/>
    <lineage>
        <taxon>Eukaryota</taxon>
        <taxon>Sar</taxon>
        <taxon>Alveolata</taxon>
        <taxon>Ciliophora</taxon>
        <taxon>Postciliodesmatophora</taxon>
        <taxon>Heterotrichea</taxon>
        <taxon>Heterotrichida</taxon>
        <taxon>Blepharismidae</taxon>
        <taxon>Blepharisma</taxon>
    </lineage>
</organism>
<dbReference type="Proteomes" id="UP001162131">
    <property type="component" value="Unassembled WGS sequence"/>
</dbReference>
<accession>A0AAU9IFG4</accession>
<feature type="compositionally biased region" description="Basic residues" evidence="1">
    <location>
        <begin position="138"/>
        <end position="152"/>
    </location>
</feature>
<protein>
    <submittedName>
        <fullName evidence="2">Uncharacterized protein</fullName>
    </submittedName>
</protein>
<dbReference type="AlphaFoldDB" id="A0AAU9IFG4"/>
<reference evidence="2" key="1">
    <citation type="submission" date="2021-09" db="EMBL/GenBank/DDBJ databases">
        <authorList>
            <consortium name="AG Swart"/>
            <person name="Singh M."/>
            <person name="Singh A."/>
            <person name="Seah K."/>
            <person name="Emmerich C."/>
        </authorList>
    </citation>
    <scope>NUCLEOTIDE SEQUENCE</scope>
    <source>
        <strain evidence="2">ATCC30299</strain>
    </source>
</reference>
<feature type="compositionally biased region" description="Basic and acidic residues" evidence="1">
    <location>
        <begin position="117"/>
        <end position="132"/>
    </location>
</feature>
<evidence type="ECO:0000313" key="2">
    <source>
        <dbReference type="EMBL" id="CAG9310494.1"/>
    </source>
</evidence>
<keyword evidence="3" id="KW-1185">Reference proteome</keyword>
<gene>
    <name evidence="2" type="ORF">BSTOLATCC_MIC1338</name>
</gene>
<proteinExistence type="predicted"/>
<comment type="caution">
    <text evidence="2">The sequence shown here is derived from an EMBL/GenBank/DDBJ whole genome shotgun (WGS) entry which is preliminary data.</text>
</comment>
<evidence type="ECO:0000256" key="1">
    <source>
        <dbReference type="SAM" id="MobiDB-lite"/>
    </source>
</evidence>
<evidence type="ECO:0000313" key="3">
    <source>
        <dbReference type="Proteomes" id="UP001162131"/>
    </source>
</evidence>